<keyword evidence="6 10" id="KW-0472">Membrane</keyword>
<dbReference type="GO" id="GO:0005886">
    <property type="term" value="C:plasma membrane"/>
    <property type="evidence" value="ECO:0007669"/>
    <property type="project" value="UniProtKB-SubCell"/>
</dbReference>
<keyword evidence="3 10" id="KW-0812">Transmembrane</keyword>
<organism evidence="12 13">
    <name type="scientific">Antrihabitans stalagmiti</name>
    <dbReference type="NCBI Taxonomy" id="2799499"/>
    <lineage>
        <taxon>Bacteria</taxon>
        <taxon>Bacillati</taxon>
        <taxon>Actinomycetota</taxon>
        <taxon>Actinomycetes</taxon>
        <taxon>Mycobacteriales</taxon>
        <taxon>Nocardiaceae</taxon>
        <taxon>Antrihabitans</taxon>
    </lineage>
</organism>
<evidence type="ECO:0000256" key="3">
    <source>
        <dbReference type="ARBA" id="ARBA00022692"/>
    </source>
</evidence>
<evidence type="ECO:0000256" key="1">
    <source>
        <dbReference type="ARBA" id="ARBA00004162"/>
    </source>
</evidence>
<evidence type="ECO:0000256" key="7">
    <source>
        <dbReference type="ARBA" id="ARBA00023163"/>
    </source>
</evidence>
<evidence type="ECO:0000256" key="5">
    <source>
        <dbReference type="ARBA" id="ARBA00023015"/>
    </source>
</evidence>
<evidence type="ECO:0000313" key="12">
    <source>
        <dbReference type="EMBL" id="MBJ8338544.1"/>
    </source>
</evidence>
<keyword evidence="4 10" id="KW-1133">Transmembrane helix</keyword>
<keyword evidence="2" id="KW-1003">Cell membrane</keyword>
<keyword evidence="13" id="KW-1185">Reference proteome</keyword>
<name>A0A934NNN3_9NOCA</name>
<accession>A0A934NNN3</accession>
<dbReference type="RefSeq" id="WP_199703220.1">
    <property type="nucleotide sequence ID" value="NZ_JAEMNV010000002.1"/>
</dbReference>
<sequence>MNEENLDLANAVALGILDDDEREALARIHAEPDSRFEFTSAVRQAREMFALVAFVTLATPPPALRDRIMAKIAEEPRGQVPLAAPIDLASRRTGTLRWRYAVGAAAAAVALVVGGAAIGTQLRGTEPPSTTESVLAASDARSANVALPVGGAATVVYSRDENAAIVLLNNVGPPAPESVYQLWLLTDGNATSAGIVDPDRATDSITAVVPDVGSASTLAFTVEPAGGSAQPTTPPFAKIALA</sequence>
<evidence type="ECO:0000313" key="13">
    <source>
        <dbReference type="Proteomes" id="UP000655868"/>
    </source>
</evidence>
<evidence type="ECO:0000256" key="8">
    <source>
        <dbReference type="ARBA" id="ARBA00029829"/>
    </source>
</evidence>
<evidence type="ECO:0000256" key="6">
    <source>
        <dbReference type="ARBA" id="ARBA00023136"/>
    </source>
</evidence>
<dbReference type="AlphaFoldDB" id="A0A934NNN3"/>
<dbReference type="InterPro" id="IPR041916">
    <property type="entry name" value="Anti_sigma_zinc_sf"/>
</dbReference>
<comment type="caution">
    <text evidence="12">The sequence shown here is derived from an EMBL/GenBank/DDBJ whole genome shotgun (WGS) entry which is preliminary data.</text>
</comment>
<keyword evidence="7" id="KW-0804">Transcription</keyword>
<dbReference type="InterPro" id="IPR018764">
    <property type="entry name" value="RskA_C"/>
</dbReference>
<feature type="transmembrane region" description="Helical" evidence="10">
    <location>
        <begin position="100"/>
        <end position="119"/>
    </location>
</feature>
<evidence type="ECO:0000256" key="10">
    <source>
        <dbReference type="SAM" id="Phobius"/>
    </source>
</evidence>
<keyword evidence="5" id="KW-0805">Transcription regulation</keyword>
<dbReference type="Pfam" id="PF10099">
    <property type="entry name" value="RskA_C"/>
    <property type="match status" value="1"/>
</dbReference>
<evidence type="ECO:0000256" key="9">
    <source>
        <dbReference type="ARBA" id="ARBA00030803"/>
    </source>
</evidence>
<gene>
    <name evidence="12" type="ORF">JGU71_06585</name>
</gene>
<evidence type="ECO:0000256" key="4">
    <source>
        <dbReference type="ARBA" id="ARBA00022989"/>
    </source>
</evidence>
<dbReference type="PANTHER" id="PTHR37461:SF1">
    <property type="entry name" value="ANTI-SIGMA-K FACTOR RSKA"/>
    <property type="match status" value="1"/>
</dbReference>
<protein>
    <recommendedName>
        <fullName evidence="9">Regulator of SigK</fullName>
    </recommendedName>
    <alternativeName>
        <fullName evidence="8">Sigma-K anti-sigma factor RskA</fullName>
    </alternativeName>
</protein>
<reference evidence="12" key="1">
    <citation type="submission" date="2020-12" db="EMBL/GenBank/DDBJ databases">
        <title>Antrihabitans popcorni sp. nov. and Antrihabitans auranticaus sp. nov., isolated from a larva cave.</title>
        <authorList>
            <person name="Lee S.D."/>
            <person name="Kim I.S."/>
        </authorList>
    </citation>
    <scope>NUCLEOTIDE SEQUENCE</scope>
    <source>
        <strain evidence="12">YC3-6</strain>
    </source>
</reference>
<dbReference type="GO" id="GO:0006417">
    <property type="term" value="P:regulation of translation"/>
    <property type="evidence" value="ECO:0007669"/>
    <property type="project" value="TreeGrafter"/>
</dbReference>
<dbReference type="GO" id="GO:0016989">
    <property type="term" value="F:sigma factor antagonist activity"/>
    <property type="evidence" value="ECO:0007669"/>
    <property type="project" value="TreeGrafter"/>
</dbReference>
<dbReference type="Proteomes" id="UP000655868">
    <property type="component" value="Unassembled WGS sequence"/>
</dbReference>
<evidence type="ECO:0000256" key="2">
    <source>
        <dbReference type="ARBA" id="ARBA00022475"/>
    </source>
</evidence>
<comment type="subcellular location">
    <subcellularLocation>
        <location evidence="1">Cell membrane</location>
        <topology evidence="1">Single-pass membrane protein</topology>
    </subcellularLocation>
</comment>
<proteinExistence type="predicted"/>
<dbReference type="Gene3D" id="1.10.10.1320">
    <property type="entry name" value="Anti-sigma factor, zinc-finger domain"/>
    <property type="match status" value="1"/>
</dbReference>
<dbReference type="InterPro" id="IPR051474">
    <property type="entry name" value="Anti-sigma-K/W_factor"/>
</dbReference>
<dbReference type="EMBL" id="JAEMNV010000002">
    <property type="protein sequence ID" value="MBJ8338544.1"/>
    <property type="molecule type" value="Genomic_DNA"/>
</dbReference>
<evidence type="ECO:0000259" key="11">
    <source>
        <dbReference type="Pfam" id="PF10099"/>
    </source>
</evidence>
<feature type="domain" description="Anti-sigma K factor RskA C-terminal" evidence="11">
    <location>
        <begin position="102"/>
        <end position="235"/>
    </location>
</feature>
<dbReference type="PANTHER" id="PTHR37461">
    <property type="entry name" value="ANTI-SIGMA-K FACTOR RSKA"/>
    <property type="match status" value="1"/>
</dbReference>